<feature type="region of interest" description="Disordered" evidence="1">
    <location>
        <begin position="126"/>
        <end position="165"/>
    </location>
</feature>
<feature type="compositionally biased region" description="Polar residues" evidence="1">
    <location>
        <begin position="146"/>
        <end position="157"/>
    </location>
</feature>
<dbReference type="AlphaFoldDB" id="A0A5E4DBU2"/>
<keyword evidence="3" id="KW-1185">Reference proteome</keyword>
<organism evidence="2 3">
    <name type="scientific">Marmota monax</name>
    <name type="common">Woodchuck</name>
    <dbReference type="NCBI Taxonomy" id="9995"/>
    <lineage>
        <taxon>Eukaryota</taxon>
        <taxon>Metazoa</taxon>
        <taxon>Chordata</taxon>
        <taxon>Craniata</taxon>
        <taxon>Vertebrata</taxon>
        <taxon>Euteleostomi</taxon>
        <taxon>Mammalia</taxon>
        <taxon>Eutheria</taxon>
        <taxon>Euarchontoglires</taxon>
        <taxon>Glires</taxon>
        <taxon>Rodentia</taxon>
        <taxon>Sciuromorpha</taxon>
        <taxon>Sciuridae</taxon>
        <taxon>Xerinae</taxon>
        <taxon>Marmotini</taxon>
        <taxon>Marmota</taxon>
    </lineage>
</organism>
<gene>
    <name evidence="2" type="ORF">MONAX_5E018227</name>
</gene>
<sequence length="165" mass="17452">MGQTKSQFWPQLPSQLQTRGCGHHLSSCPWPPPPDRPCSPCSEGLLALDSSPVHLAAAASLLVSYLQVPRSPGSPRGPPYVARGAPLGCRLQAAVWGSAVLPALPPALPTSAWVTPALPAPHLRVRPEVTSSRRPPQSCPLHTMPSLPTITHASWTPSPLPATRD</sequence>
<accession>A0A5E4DBU2</accession>
<protein>
    <submittedName>
        <fullName evidence="2">Uncharacterized protein</fullName>
    </submittedName>
</protein>
<evidence type="ECO:0000313" key="2">
    <source>
        <dbReference type="EMBL" id="VTJ91566.1"/>
    </source>
</evidence>
<proteinExistence type="predicted"/>
<comment type="caution">
    <text evidence="2">The sequence shown here is derived from an EMBL/GenBank/DDBJ whole genome shotgun (WGS) entry which is preliminary data.</text>
</comment>
<name>A0A5E4DBU2_MARMO</name>
<dbReference type="Proteomes" id="UP000335636">
    <property type="component" value="Unassembled WGS sequence"/>
</dbReference>
<evidence type="ECO:0000313" key="3">
    <source>
        <dbReference type="Proteomes" id="UP000335636"/>
    </source>
</evidence>
<reference evidence="2" key="1">
    <citation type="submission" date="2019-04" db="EMBL/GenBank/DDBJ databases">
        <authorList>
            <person name="Alioto T."/>
            <person name="Alioto T."/>
        </authorList>
    </citation>
    <scope>NUCLEOTIDE SEQUENCE [LARGE SCALE GENOMIC DNA]</scope>
</reference>
<evidence type="ECO:0000256" key="1">
    <source>
        <dbReference type="SAM" id="MobiDB-lite"/>
    </source>
</evidence>
<dbReference type="EMBL" id="CABDUW010009386">
    <property type="protein sequence ID" value="VTJ91566.1"/>
    <property type="molecule type" value="Genomic_DNA"/>
</dbReference>